<dbReference type="InterPro" id="IPR011611">
    <property type="entry name" value="PfkB_dom"/>
</dbReference>
<evidence type="ECO:0000256" key="1">
    <source>
        <dbReference type="ARBA" id="ARBA00010688"/>
    </source>
</evidence>
<dbReference type="KEGG" id="coh:EAV92_23320"/>
<reference evidence="5 6" key="1">
    <citation type="submission" date="2018-10" db="EMBL/GenBank/DDBJ databases">
        <title>Genome Sequence of Cohnella sp.</title>
        <authorList>
            <person name="Srinivasan S."/>
            <person name="Kim M.K."/>
        </authorList>
    </citation>
    <scope>NUCLEOTIDE SEQUENCE [LARGE SCALE GENOMIC DNA]</scope>
    <source>
        <strain evidence="5 6">18JY8-7</strain>
    </source>
</reference>
<dbReference type="InterPro" id="IPR029056">
    <property type="entry name" value="Ribokinase-like"/>
</dbReference>
<comment type="similarity">
    <text evidence="1">Belongs to the carbohydrate kinase PfkB family.</text>
</comment>
<evidence type="ECO:0000313" key="5">
    <source>
        <dbReference type="EMBL" id="AYQ75219.1"/>
    </source>
</evidence>
<dbReference type="InterPro" id="IPR050306">
    <property type="entry name" value="PfkB_Carbo_kinase"/>
</dbReference>
<evidence type="ECO:0000256" key="2">
    <source>
        <dbReference type="ARBA" id="ARBA00022679"/>
    </source>
</evidence>
<keyword evidence="6" id="KW-1185">Reference proteome</keyword>
<dbReference type="PANTHER" id="PTHR43085:SF57">
    <property type="entry name" value="CARBOHYDRATE KINASE PFKB DOMAIN-CONTAINING PROTEIN"/>
    <property type="match status" value="1"/>
</dbReference>
<evidence type="ECO:0000313" key="6">
    <source>
        <dbReference type="Proteomes" id="UP000269097"/>
    </source>
</evidence>
<dbReference type="Proteomes" id="UP000269097">
    <property type="component" value="Chromosome"/>
</dbReference>
<dbReference type="RefSeq" id="WP_123043300.1">
    <property type="nucleotide sequence ID" value="NZ_CP033433.1"/>
</dbReference>
<keyword evidence="3 5" id="KW-0418">Kinase</keyword>
<dbReference type="EMBL" id="CP033433">
    <property type="protein sequence ID" value="AYQ75219.1"/>
    <property type="molecule type" value="Genomic_DNA"/>
</dbReference>
<accession>A0A3G3K617</accession>
<dbReference type="Gene3D" id="3.40.1190.20">
    <property type="match status" value="1"/>
</dbReference>
<organism evidence="5 6">
    <name type="scientific">Cohnella candidum</name>
    <dbReference type="NCBI Taxonomy" id="2674991"/>
    <lineage>
        <taxon>Bacteria</taxon>
        <taxon>Bacillati</taxon>
        <taxon>Bacillota</taxon>
        <taxon>Bacilli</taxon>
        <taxon>Bacillales</taxon>
        <taxon>Paenibacillaceae</taxon>
        <taxon>Cohnella</taxon>
    </lineage>
</organism>
<evidence type="ECO:0000256" key="3">
    <source>
        <dbReference type="ARBA" id="ARBA00022777"/>
    </source>
</evidence>
<feature type="domain" description="Carbohydrate kinase PfkB" evidence="4">
    <location>
        <begin position="42"/>
        <end position="364"/>
    </location>
</feature>
<protein>
    <submittedName>
        <fullName evidence="5">Carbohydrate kinase family protein</fullName>
    </submittedName>
</protein>
<dbReference type="AlphaFoldDB" id="A0A3G3K617"/>
<dbReference type="PANTHER" id="PTHR43085">
    <property type="entry name" value="HEXOKINASE FAMILY MEMBER"/>
    <property type="match status" value="1"/>
</dbReference>
<proteinExistence type="inferred from homology"/>
<sequence>MPSSERNCDFVLAGNINLDFIPAFIASPGAEDSWSATLVPGKLIEVGPAVLSTGGSVANTGLALRRLGHTASLFARIADDDHGRAIRDLLDRQAPGASDHLILSASGSTSYTIVMSPPGMDRLFLHGPGVNDQFTDADVPLAPLSGCKIFHFGYPPVMRRMYAEQGRELEALFRKAKGAGAVTSLDMSKPDPQSTSGKVDWRTILERVLPFTDLFLPSFEEILFMLRRECYEDLERTHGCGNAAKGQTLGIVRELAGEMIAYGCAVAGIKLGDQGFYLRTASDTSRLAPLKSKLGLDDAEWTGRELLSPCFETAVAGTTGAGDCTIAGFLAGLARGQSPRQALTSAVAVGACSTEHPDATSGIPPWESVQRRIDAGWPRIVTASPGFDWRRDEEFGLWVGSLDGGFGAA</sequence>
<dbReference type="GO" id="GO:0016301">
    <property type="term" value="F:kinase activity"/>
    <property type="evidence" value="ECO:0007669"/>
    <property type="project" value="UniProtKB-KW"/>
</dbReference>
<gene>
    <name evidence="5" type="ORF">EAV92_23320</name>
</gene>
<dbReference type="SUPFAM" id="SSF53613">
    <property type="entry name" value="Ribokinase-like"/>
    <property type="match status" value="1"/>
</dbReference>
<evidence type="ECO:0000259" key="4">
    <source>
        <dbReference type="Pfam" id="PF00294"/>
    </source>
</evidence>
<name>A0A3G3K617_9BACL</name>
<dbReference type="Pfam" id="PF00294">
    <property type="entry name" value="PfkB"/>
    <property type="match status" value="1"/>
</dbReference>
<keyword evidence="2" id="KW-0808">Transferase</keyword>